<dbReference type="Proteomes" id="UP000582659">
    <property type="component" value="Unassembled WGS sequence"/>
</dbReference>
<reference evidence="4" key="1">
    <citation type="submission" date="2016-11" db="UniProtKB">
        <authorList>
            <consortium name="WormBaseParasite"/>
        </authorList>
    </citation>
    <scope>IDENTIFICATION</scope>
</reference>
<dbReference type="EMBL" id="CAJFDI010000006">
    <property type="protein sequence ID" value="CAD5235474.1"/>
    <property type="molecule type" value="Genomic_DNA"/>
</dbReference>
<dbReference type="PANTHER" id="PTHR31581:SF1">
    <property type="entry name" value="KICSTOR SUBUNIT 2"/>
    <property type="match status" value="1"/>
</dbReference>
<dbReference type="GO" id="GO:0042149">
    <property type="term" value="P:cellular response to glucose starvation"/>
    <property type="evidence" value="ECO:0007669"/>
    <property type="project" value="TreeGrafter"/>
</dbReference>
<accession>A0A1I7S9P6</accession>
<evidence type="ECO:0000313" key="1">
    <source>
        <dbReference type="EMBL" id="CAD5235474.1"/>
    </source>
</evidence>
<gene>
    <name evidence="1" type="ORF">BXYJ_LOCUS15565</name>
</gene>
<proteinExistence type="predicted"/>
<dbReference type="EMBL" id="CAJFCV020000006">
    <property type="protein sequence ID" value="CAG9131906.1"/>
    <property type="molecule type" value="Genomic_DNA"/>
</dbReference>
<dbReference type="PANTHER" id="PTHR31581">
    <property type="entry name" value="KICSTOR COMPLEX PROTEIN C12ORF66"/>
    <property type="match status" value="1"/>
</dbReference>
<dbReference type="AlphaFoldDB" id="A0A1I7S9P6"/>
<organism evidence="2 4">
    <name type="scientific">Bursaphelenchus xylophilus</name>
    <name type="common">Pinewood nematode worm</name>
    <name type="synonym">Aphelenchoides xylophilus</name>
    <dbReference type="NCBI Taxonomy" id="6326"/>
    <lineage>
        <taxon>Eukaryota</taxon>
        <taxon>Metazoa</taxon>
        <taxon>Ecdysozoa</taxon>
        <taxon>Nematoda</taxon>
        <taxon>Chromadorea</taxon>
        <taxon>Rhabditida</taxon>
        <taxon>Tylenchina</taxon>
        <taxon>Tylenchomorpha</taxon>
        <taxon>Aphelenchoidea</taxon>
        <taxon>Aphelenchoididae</taxon>
        <taxon>Bursaphelenchus</taxon>
    </lineage>
</organism>
<dbReference type="GO" id="GO:0061462">
    <property type="term" value="P:protein localization to lysosome"/>
    <property type="evidence" value="ECO:0007669"/>
    <property type="project" value="TreeGrafter"/>
</dbReference>
<protein>
    <submittedName>
        <fullName evidence="1">(pine wood nematode) hypothetical protein</fullName>
    </submittedName>
</protein>
<dbReference type="WBParaSite" id="BXY_0974300.1">
    <property type="protein sequence ID" value="BXY_0974300.1"/>
    <property type="gene ID" value="BXY_0974300"/>
</dbReference>
<dbReference type="Proteomes" id="UP000095284">
    <property type="component" value="Unplaced"/>
</dbReference>
<dbReference type="eggNOG" id="ENOG502QTBE">
    <property type="taxonomic scope" value="Eukaryota"/>
</dbReference>
<reference evidence="1" key="2">
    <citation type="submission" date="2020-09" db="EMBL/GenBank/DDBJ databases">
        <authorList>
            <person name="Kikuchi T."/>
        </authorList>
    </citation>
    <scope>NUCLEOTIDE SEQUENCE</scope>
    <source>
        <strain evidence="1">Ka4C1</strain>
    </source>
</reference>
<dbReference type="Pfam" id="PF09404">
    <property type="entry name" value="C12orf66_like"/>
    <property type="match status" value="1"/>
</dbReference>
<dbReference type="SUPFAM" id="SSF160651">
    <property type="entry name" value="FLJ32549 C-terminal domain-like"/>
    <property type="match status" value="1"/>
</dbReference>
<dbReference type="InterPro" id="IPR038060">
    <property type="entry name" value="C12orf66-like_central_sf"/>
</dbReference>
<dbReference type="GO" id="GO:0034198">
    <property type="term" value="P:cellular response to amino acid starvation"/>
    <property type="evidence" value="ECO:0007669"/>
    <property type="project" value="TreeGrafter"/>
</dbReference>
<dbReference type="InterPro" id="IPR018544">
    <property type="entry name" value="KICS_2"/>
</dbReference>
<evidence type="ECO:0000313" key="3">
    <source>
        <dbReference type="Proteomes" id="UP000659654"/>
    </source>
</evidence>
<dbReference type="Gene3D" id="1.10.3450.30">
    <property type="match status" value="1"/>
</dbReference>
<evidence type="ECO:0000313" key="4">
    <source>
        <dbReference type="WBParaSite" id="BXY_0974300.1"/>
    </source>
</evidence>
<evidence type="ECO:0000313" key="2">
    <source>
        <dbReference type="Proteomes" id="UP000095284"/>
    </source>
</evidence>
<dbReference type="Proteomes" id="UP000659654">
    <property type="component" value="Unassembled WGS sequence"/>
</dbReference>
<dbReference type="GO" id="GO:1904262">
    <property type="term" value="P:negative regulation of TORC1 signaling"/>
    <property type="evidence" value="ECO:0007669"/>
    <property type="project" value="TreeGrafter"/>
</dbReference>
<dbReference type="OrthoDB" id="18134at2759"/>
<sequence length="458" mass="52928">MSADEASTSSKQPPTGCVDLESSVETFSNFLSKFQFDKAREFCEEQRLTQAAYIGCKQWQCLVANLVQLASSESHYFSLTFFSSKFSFKKDNHVREGYMTIKNELDNCYDECEKLGESNESCEEFMLLLQQLICLCTIRIKLVEFYVFLATENWRQTVTEAGQHLNMINQSMAKVLKNDIRLPQLKAVKTELDILRKFFRIQSDLLDVSFVESLIQIKEVAHDLATWFSHVPFKASASKPHFFLFAFAKTTKCGPKLLLLCWFSTFYNTLLAKLCLYSHDLFAIHIPSSEMKSLLSAQPSFLQSILSYARRVNSHMICLLLNRMGVNEDFYGFGYKNVITRFGPDNLEPINGRHGIYPALFRYPNDQKLFDTLHPSIISLIQDSAERNGSDERVRHYFDGRSNITYFTVLVEKNVHFTAVFNRKVSEKDQNVQQMFRDVLDGLRLISLINDLRQCHKN</sequence>
<dbReference type="SMR" id="A0A1I7S9P6"/>
<name>A0A1I7S9P6_BURXY</name>
<dbReference type="SUPFAM" id="SSF158548">
    <property type="entry name" value="FLJ32549 domain-like"/>
    <property type="match status" value="1"/>
</dbReference>
<keyword evidence="3" id="KW-1185">Reference proteome</keyword>